<organism evidence="2 3">
    <name type="scientific">Trichomalopsis sarcophagae</name>
    <dbReference type="NCBI Taxonomy" id="543379"/>
    <lineage>
        <taxon>Eukaryota</taxon>
        <taxon>Metazoa</taxon>
        <taxon>Ecdysozoa</taxon>
        <taxon>Arthropoda</taxon>
        <taxon>Hexapoda</taxon>
        <taxon>Insecta</taxon>
        <taxon>Pterygota</taxon>
        <taxon>Neoptera</taxon>
        <taxon>Endopterygota</taxon>
        <taxon>Hymenoptera</taxon>
        <taxon>Apocrita</taxon>
        <taxon>Proctotrupomorpha</taxon>
        <taxon>Chalcidoidea</taxon>
        <taxon>Pteromalidae</taxon>
        <taxon>Pteromalinae</taxon>
        <taxon>Trichomalopsis</taxon>
    </lineage>
</organism>
<proteinExistence type="predicted"/>
<evidence type="ECO:0000256" key="1">
    <source>
        <dbReference type="SAM" id="MobiDB-lite"/>
    </source>
</evidence>
<gene>
    <name evidence="2" type="ORF">TSAR_000650</name>
</gene>
<feature type="region of interest" description="Disordered" evidence="1">
    <location>
        <begin position="69"/>
        <end position="100"/>
    </location>
</feature>
<sequence>MRFRIHELNPHYGTEHMDQVLGEKVKELIDRTQAKLQKRMDNDHHESDLSSDVIIMPGEGIISDTYKIKGSQPTANSTKRTKKEENKGILTEIEVNEQSE</sequence>
<feature type="non-terminal residue" evidence="2">
    <location>
        <position position="100"/>
    </location>
</feature>
<dbReference type="Proteomes" id="UP000215335">
    <property type="component" value="Unassembled WGS sequence"/>
</dbReference>
<dbReference type="AlphaFoldDB" id="A0A232EGZ8"/>
<accession>A0A232EGZ8</accession>
<reference evidence="2 3" key="1">
    <citation type="journal article" date="2017" name="Curr. Biol.">
        <title>The Evolution of Venom by Co-option of Single-Copy Genes.</title>
        <authorList>
            <person name="Martinson E.O."/>
            <person name="Mrinalini"/>
            <person name="Kelkar Y.D."/>
            <person name="Chang C.H."/>
            <person name="Werren J.H."/>
        </authorList>
    </citation>
    <scope>NUCLEOTIDE SEQUENCE [LARGE SCALE GENOMIC DNA]</scope>
    <source>
        <strain evidence="2 3">Alberta</strain>
        <tissue evidence="2">Whole body</tissue>
    </source>
</reference>
<protein>
    <submittedName>
        <fullName evidence="2">Uncharacterized protein</fullName>
    </submittedName>
</protein>
<evidence type="ECO:0000313" key="2">
    <source>
        <dbReference type="EMBL" id="OXU17592.1"/>
    </source>
</evidence>
<keyword evidence="3" id="KW-1185">Reference proteome</keyword>
<name>A0A232EGZ8_9HYME</name>
<comment type="caution">
    <text evidence="2">The sequence shown here is derived from an EMBL/GenBank/DDBJ whole genome shotgun (WGS) entry which is preliminary data.</text>
</comment>
<evidence type="ECO:0000313" key="3">
    <source>
        <dbReference type="Proteomes" id="UP000215335"/>
    </source>
</evidence>
<dbReference type="EMBL" id="NNAY01004660">
    <property type="protein sequence ID" value="OXU17592.1"/>
    <property type="molecule type" value="Genomic_DNA"/>
</dbReference>